<dbReference type="Proteomes" id="UP000736335">
    <property type="component" value="Unassembled WGS sequence"/>
</dbReference>
<feature type="region of interest" description="Disordered" evidence="1">
    <location>
        <begin position="312"/>
        <end position="337"/>
    </location>
</feature>
<reference evidence="2" key="2">
    <citation type="submission" date="2020-11" db="EMBL/GenBank/DDBJ databases">
        <authorList>
            <consortium name="DOE Joint Genome Institute"/>
            <person name="Kuo A."/>
            <person name="Miyauchi S."/>
            <person name="Kiss E."/>
            <person name="Drula E."/>
            <person name="Kohler A."/>
            <person name="Sanchez-Garcia M."/>
            <person name="Andreopoulos B."/>
            <person name="Barry K.W."/>
            <person name="Bonito G."/>
            <person name="Buee M."/>
            <person name="Carver A."/>
            <person name="Chen C."/>
            <person name="Cichocki N."/>
            <person name="Clum A."/>
            <person name="Culley D."/>
            <person name="Crous P.W."/>
            <person name="Fauchery L."/>
            <person name="Girlanda M."/>
            <person name="Hayes R."/>
            <person name="Keri Z."/>
            <person name="Labutti K."/>
            <person name="Lipzen A."/>
            <person name="Lombard V."/>
            <person name="Magnuson J."/>
            <person name="Maillard F."/>
            <person name="Morin E."/>
            <person name="Murat C."/>
            <person name="Nolan M."/>
            <person name="Ohm R."/>
            <person name="Pangilinan J."/>
            <person name="Pereira M."/>
            <person name="Perotto S."/>
            <person name="Peter M."/>
            <person name="Riley R."/>
            <person name="Sitrit Y."/>
            <person name="Stielow B."/>
            <person name="Szollosi G."/>
            <person name="Zifcakova L."/>
            <person name="Stursova M."/>
            <person name="Spatafora J.W."/>
            <person name="Tedersoo L."/>
            <person name="Vaario L.-M."/>
            <person name="Yamada A."/>
            <person name="Yan M."/>
            <person name="Wang P."/>
            <person name="Xu J."/>
            <person name="Bruns T."/>
            <person name="Baldrian P."/>
            <person name="Vilgalys R."/>
            <person name="Henrissat B."/>
            <person name="Grigoriev I.V."/>
            <person name="Hibbett D."/>
            <person name="Nagy L.G."/>
            <person name="Martin F.M."/>
        </authorList>
    </citation>
    <scope>NUCLEOTIDE SEQUENCE</scope>
    <source>
        <strain evidence="2">UH-Tt-Lm1</strain>
    </source>
</reference>
<organism evidence="2 3">
    <name type="scientific">Thelephora terrestris</name>
    <dbReference type="NCBI Taxonomy" id="56493"/>
    <lineage>
        <taxon>Eukaryota</taxon>
        <taxon>Fungi</taxon>
        <taxon>Dikarya</taxon>
        <taxon>Basidiomycota</taxon>
        <taxon>Agaricomycotina</taxon>
        <taxon>Agaricomycetes</taxon>
        <taxon>Thelephorales</taxon>
        <taxon>Thelephoraceae</taxon>
        <taxon>Thelephora</taxon>
    </lineage>
</organism>
<sequence length="349" mass="38800">MDLSNPIALGNVLSNPSTIRFRRGSPDQADFGGIDLSKNPQKTSNGPFVWLLKDRSEASVTFVGKVIYSVLGDKTGPYFSLPEEHYIPEVTADEMGKVKAGFAVRTVNPELVADALVPDALQIHNQAALEYFMTVQEQADARLASMGDPVDSAKQRLKIMSFLKNEEGDPFYVLPVVSEPLFPQFKGPKTPGVVRTQRQRAKRLSSDENEPSVPNRVLFSELPDPKGRYTLLKTTRTCLHYEMCVPPVFTDEGDIVVPSNYEEMIPDGTLVAVRGKMKMFDILSQNKSSINRPYIFSFERFQVVGDSMVGWGSEESSSSGKKRRFEVGSSQGESSKRRAVDFDEVINDV</sequence>
<proteinExistence type="predicted"/>
<dbReference type="AlphaFoldDB" id="A0A9P6H4R4"/>
<protein>
    <submittedName>
        <fullName evidence="2">Uncharacterized protein</fullName>
    </submittedName>
</protein>
<name>A0A9P6H4R4_9AGAM</name>
<gene>
    <name evidence="2" type="ORF">BJ322DRAFT_1114540</name>
</gene>
<keyword evidence="3" id="KW-1185">Reference proteome</keyword>
<reference evidence="2" key="1">
    <citation type="journal article" date="2020" name="Nat. Commun.">
        <title>Large-scale genome sequencing of mycorrhizal fungi provides insights into the early evolution of symbiotic traits.</title>
        <authorList>
            <person name="Miyauchi S."/>
            <person name="Kiss E."/>
            <person name="Kuo A."/>
            <person name="Drula E."/>
            <person name="Kohler A."/>
            <person name="Sanchez-Garcia M."/>
            <person name="Morin E."/>
            <person name="Andreopoulos B."/>
            <person name="Barry K.W."/>
            <person name="Bonito G."/>
            <person name="Buee M."/>
            <person name="Carver A."/>
            <person name="Chen C."/>
            <person name="Cichocki N."/>
            <person name="Clum A."/>
            <person name="Culley D."/>
            <person name="Crous P.W."/>
            <person name="Fauchery L."/>
            <person name="Girlanda M."/>
            <person name="Hayes R.D."/>
            <person name="Keri Z."/>
            <person name="LaButti K."/>
            <person name="Lipzen A."/>
            <person name="Lombard V."/>
            <person name="Magnuson J."/>
            <person name="Maillard F."/>
            <person name="Murat C."/>
            <person name="Nolan M."/>
            <person name="Ohm R.A."/>
            <person name="Pangilinan J."/>
            <person name="Pereira M.F."/>
            <person name="Perotto S."/>
            <person name="Peter M."/>
            <person name="Pfister S."/>
            <person name="Riley R."/>
            <person name="Sitrit Y."/>
            <person name="Stielow J.B."/>
            <person name="Szollosi G."/>
            <person name="Zifcakova L."/>
            <person name="Stursova M."/>
            <person name="Spatafora J.W."/>
            <person name="Tedersoo L."/>
            <person name="Vaario L.M."/>
            <person name="Yamada A."/>
            <person name="Yan M."/>
            <person name="Wang P."/>
            <person name="Xu J."/>
            <person name="Bruns T."/>
            <person name="Baldrian P."/>
            <person name="Vilgalys R."/>
            <person name="Dunand C."/>
            <person name="Henrissat B."/>
            <person name="Grigoriev I.V."/>
            <person name="Hibbett D."/>
            <person name="Nagy L.G."/>
            <person name="Martin F.M."/>
        </authorList>
    </citation>
    <scope>NUCLEOTIDE SEQUENCE</scope>
    <source>
        <strain evidence="2">UH-Tt-Lm1</strain>
    </source>
</reference>
<accession>A0A9P6H4R4</accession>
<evidence type="ECO:0000313" key="3">
    <source>
        <dbReference type="Proteomes" id="UP000736335"/>
    </source>
</evidence>
<comment type="caution">
    <text evidence="2">The sequence shown here is derived from an EMBL/GenBank/DDBJ whole genome shotgun (WGS) entry which is preliminary data.</text>
</comment>
<dbReference type="EMBL" id="WIUZ02000025">
    <property type="protein sequence ID" value="KAF9777997.1"/>
    <property type="molecule type" value="Genomic_DNA"/>
</dbReference>
<evidence type="ECO:0000313" key="2">
    <source>
        <dbReference type="EMBL" id="KAF9777997.1"/>
    </source>
</evidence>
<evidence type="ECO:0000256" key="1">
    <source>
        <dbReference type="SAM" id="MobiDB-lite"/>
    </source>
</evidence>